<proteinExistence type="inferred from homology"/>
<evidence type="ECO:0000256" key="2">
    <source>
        <dbReference type="ARBA" id="ARBA00006472"/>
    </source>
</evidence>
<dbReference type="OrthoDB" id="277398at2759"/>
<dbReference type="EMBL" id="LT598491">
    <property type="protein sequence ID" value="SCW04504.1"/>
    <property type="molecule type" value="Genomic_DNA"/>
</dbReference>
<evidence type="ECO:0000256" key="1">
    <source>
        <dbReference type="ARBA" id="ARBA00001554"/>
    </source>
</evidence>
<dbReference type="PANTHER" id="PTHR12599:SF0">
    <property type="entry name" value="PTERIN-4-ALPHA-CARBINOLAMINE DEHYDRATASE"/>
    <property type="match status" value="1"/>
</dbReference>
<evidence type="ECO:0000313" key="6">
    <source>
        <dbReference type="EMBL" id="SCW04504.1"/>
    </source>
</evidence>
<keyword evidence="7" id="KW-1185">Reference proteome</keyword>
<evidence type="ECO:0000256" key="3">
    <source>
        <dbReference type="ARBA" id="ARBA00013252"/>
    </source>
</evidence>
<evidence type="ECO:0000256" key="5">
    <source>
        <dbReference type="ARBA" id="ARBA00030497"/>
    </source>
</evidence>
<evidence type="ECO:0000256" key="4">
    <source>
        <dbReference type="ARBA" id="ARBA00023239"/>
    </source>
</evidence>
<name>A0A1G4MKX3_LACFM</name>
<dbReference type="GO" id="GO:0008124">
    <property type="term" value="F:4-alpha-hydroxytetrahydrobiopterin dehydratase activity"/>
    <property type="evidence" value="ECO:0007669"/>
    <property type="project" value="UniProtKB-EC"/>
</dbReference>
<keyword evidence="4" id="KW-0456">Lyase</keyword>
<dbReference type="STRING" id="4955.A0A1G4MKX3"/>
<dbReference type="SUPFAM" id="SSF55248">
    <property type="entry name" value="PCD-like"/>
    <property type="match status" value="1"/>
</dbReference>
<reference evidence="6 7" key="1">
    <citation type="submission" date="2016-03" db="EMBL/GenBank/DDBJ databases">
        <authorList>
            <person name="Devillers H."/>
        </authorList>
    </citation>
    <scope>NUCLEOTIDE SEQUENCE [LARGE SCALE GENOMIC DNA]</scope>
    <source>
        <strain evidence="6">CBS 6772</strain>
    </source>
</reference>
<dbReference type="HAMAP" id="MF_00434">
    <property type="entry name" value="Pterin_4_alpha"/>
    <property type="match status" value="1"/>
</dbReference>
<dbReference type="Proteomes" id="UP000190831">
    <property type="component" value="Chromosome H"/>
</dbReference>
<dbReference type="EC" id="4.2.1.96" evidence="3"/>
<dbReference type="Pfam" id="PF01329">
    <property type="entry name" value="Pterin_4a"/>
    <property type="match status" value="1"/>
</dbReference>
<comment type="similarity">
    <text evidence="2">Belongs to the pterin-4-alpha-carbinolamine dehydratase family.</text>
</comment>
<dbReference type="Gene3D" id="3.30.1360.20">
    <property type="entry name" value="Transcriptional coactivator/pterin dehydratase"/>
    <property type="match status" value="1"/>
</dbReference>
<dbReference type="PANTHER" id="PTHR12599">
    <property type="entry name" value="PTERIN-4-ALPHA-CARBINOLAMINE DEHYDRATASE"/>
    <property type="match status" value="1"/>
</dbReference>
<comment type="catalytic activity">
    <reaction evidence="1">
        <text>(4aS,6R)-4a-hydroxy-L-erythro-5,6,7,8-tetrahydrobiopterin = (6R)-L-erythro-6,7-dihydrobiopterin + H2O</text>
        <dbReference type="Rhea" id="RHEA:11920"/>
        <dbReference type="ChEBI" id="CHEBI:15377"/>
        <dbReference type="ChEBI" id="CHEBI:15642"/>
        <dbReference type="ChEBI" id="CHEBI:43120"/>
        <dbReference type="EC" id="4.2.1.96"/>
    </reaction>
</comment>
<dbReference type="AlphaFoldDB" id="A0A1G4MKX3"/>
<dbReference type="OMA" id="IAMRSHL"/>
<accession>A0A1G4MKX3</accession>
<sequence length="114" mass="13060">MYNKVTRVSAVQLSAAEVAKHLLKLPNWKYDGKKITREFVLKDFETTWAFLSQVAMRSHLYGHHPTIQTTYNKVRLDLSTHDIQGVSEIDLKLAKKVEGYAAGREKVEGRESNK</sequence>
<protein>
    <recommendedName>
        <fullName evidence="3">4a-hydroxytetrahydrobiopterin dehydratase</fullName>
        <ecNumber evidence="3">4.2.1.96</ecNumber>
    </recommendedName>
    <alternativeName>
        <fullName evidence="5">4-alpha-hydroxy-tetrahydropterin dehydratase</fullName>
    </alternativeName>
</protein>
<dbReference type="GO" id="GO:0006729">
    <property type="term" value="P:tetrahydrobiopterin biosynthetic process"/>
    <property type="evidence" value="ECO:0007669"/>
    <property type="project" value="InterPro"/>
</dbReference>
<evidence type="ECO:0000313" key="7">
    <source>
        <dbReference type="Proteomes" id="UP000190831"/>
    </source>
</evidence>
<gene>
    <name evidence="6" type="ORF">LAFE_0H14994G</name>
</gene>
<organism evidence="6 7">
    <name type="scientific">Lachancea fermentati</name>
    <name type="common">Zygosaccharomyces fermentati</name>
    <dbReference type="NCBI Taxonomy" id="4955"/>
    <lineage>
        <taxon>Eukaryota</taxon>
        <taxon>Fungi</taxon>
        <taxon>Dikarya</taxon>
        <taxon>Ascomycota</taxon>
        <taxon>Saccharomycotina</taxon>
        <taxon>Saccharomycetes</taxon>
        <taxon>Saccharomycetales</taxon>
        <taxon>Saccharomycetaceae</taxon>
        <taxon>Lachancea</taxon>
    </lineage>
</organism>
<dbReference type="InterPro" id="IPR036428">
    <property type="entry name" value="PCD_sf"/>
</dbReference>
<dbReference type="CDD" id="cd00488">
    <property type="entry name" value="PCD_DCoH"/>
    <property type="match status" value="1"/>
</dbReference>
<dbReference type="NCBIfam" id="NF002017">
    <property type="entry name" value="PRK00823.1-2"/>
    <property type="match status" value="1"/>
</dbReference>
<dbReference type="InterPro" id="IPR001533">
    <property type="entry name" value="Pterin_deHydtase"/>
</dbReference>